<evidence type="ECO:0000259" key="17">
    <source>
        <dbReference type="Pfam" id="PF00556"/>
    </source>
</evidence>
<keyword evidence="11" id="KW-0076">Bacteriochlorophyll</keyword>
<keyword evidence="15" id="KW-0437">Light-harvesting polypeptide</keyword>
<keyword evidence="13" id="KW-0157">Chromophore</keyword>
<organism evidence="18 19">
    <name type="scientific">Rhodoplanes tepidamans</name>
    <name type="common">Rhodoplanes cryptolactis</name>
    <dbReference type="NCBI Taxonomy" id="200616"/>
    <lineage>
        <taxon>Bacteria</taxon>
        <taxon>Pseudomonadati</taxon>
        <taxon>Pseudomonadota</taxon>
        <taxon>Alphaproteobacteria</taxon>
        <taxon>Hyphomicrobiales</taxon>
        <taxon>Nitrobacteraceae</taxon>
        <taxon>Rhodoplanes</taxon>
    </lineage>
</organism>
<keyword evidence="8 16" id="KW-0812">Transmembrane</keyword>
<dbReference type="Gene3D" id="1.20.5.250">
    <property type="match status" value="1"/>
</dbReference>
<dbReference type="PRINTS" id="PR00674">
    <property type="entry name" value="LIGHTHARVSTB"/>
</dbReference>
<evidence type="ECO:0000256" key="15">
    <source>
        <dbReference type="ARBA" id="ARBA00023243"/>
    </source>
</evidence>
<dbReference type="NCBIfam" id="NF040862">
    <property type="entry name" value="pufB_517_ASD"/>
    <property type="match status" value="1"/>
</dbReference>
<comment type="subcellular location">
    <subcellularLocation>
        <location evidence="2">Cell inner membrane</location>
        <topology evidence="2">Single-pass type II membrane protein</topology>
    </subcellularLocation>
</comment>
<dbReference type="InterPro" id="IPR002362">
    <property type="entry name" value="LHB-1/5"/>
</dbReference>
<evidence type="ECO:0000256" key="10">
    <source>
        <dbReference type="ARBA" id="ARBA00022842"/>
    </source>
</evidence>
<evidence type="ECO:0000256" key="13">
    <source>
        <dbReference type="ARBA" id="ARBA00022991"/>
    </source>
</evidence>
<sequence>MADPRSISGLTEDEALEFHAQFKTTFTAFLLIAAFAHALVFIWKPWF</sequence>
<evidence type="ECO:0000256" key="6">
    <source>
        <dbReference type="ARBA" id="ARBA00022494"/>
    </source>
</evidence>
<feature type="domain" description="Antenna complex alpha/beta subunit" evidence="17">
    <location>
        <begin position="16"/>
        <end position="47"/>
    </location>
</feature>
<dbReference type="RefSeq" id="WP_272778337.1">
    <property type="nucleotide sequence ID" value="NZ_JAQQLI010000028.1"/>
</dbReference>
<evidence type="ECO:0000256" key="11">
    <source>
        <dbReference type="ARBA" id="ARBA00022956"/>
    </source>
</evidence>
<keyword evidence="14 16" id="KW-0472">Membrane</keyword>
<evidence type="ECO:0000313" key="18">
    <source>
        <dbReference type="EMBL" id="MDC7787498.1"/>
    </source>
</evidence>
<evidence type="ECO:0000256" key="7">
    <source>
        <dbReference type="ARBA" id="ARBA00022549"/>
    </source>
</evidence>
<comment type="caution">
    <text evidence="18">The sequence shown here is derived from an EMBL/GenBank/DDBJ whole genome shotgun (WGS) entry which is preliminary data.</text>
</comment>
<evidence type="ECO:0000256" key="14">
    <source>
        <dbReference type="ARBA" id="ARBA00023136"/>
    </source>
</evidence>
<evidence type="ECO:0000256" key="4">
    <source>
        <dbReference type="ARBA" id="ARBA00011367"/>
    </source>
</evidence>
<name>A0ABT5JCT7_RHOTP</name>
<comment type="function">
    <text evidence="1">Antenna complexes are light-harvesting systems, which transfer the excitation energy to the reaction centers.</text>
</comment>
<keyword evidence="19" id="KW-1185">Reference proteome</keyword>
<comment type="subunit">
    <text evidence="4">The core complex is formed by different alpha and beta chains, binding bacteriochlorophyll molecules, and arranged most probably in tetrameric structures disposed around the reaction center. The non-pigmented gamma chains may constitute additional components.</text>
</comment>
<proteinExistence type="inferred from homology"/>
<dbReference type="InterPro" id="IPR023624">
    <property type="entry name" value="Antenna_beta_dom_sf"/>
</dbReference>
<evidence type="ECO:0000313" key="19">
    <source>
        <dbReference type="Proteomes" id="UP001165652"/>
    </source>
</evidence>
<feature type="transmembrane region" description="Helical" evidence="16">
    <location>
        <begin position="20"/>
        <end position="43"/>
    </location>
</feature>
<dbReference type="InterPro" id="IPR023623">
    <property type="entry name" value="Antenna_beta_CS"/>
</dbReference>
<keyword evidence="7" id="KW-0042">Antenna complex</keyword>
<accession>A0ABT5JCT7</accession>
<keyword evidence="12 16" id="KW-1133">Transmembrane helix</keyword>
<dbReference type="InterPro" id="IPR035889">
    <property type="entry name" value="Light-harvesting_complex"/>
</dbReference>
<evidence type="ECO:0000256" key="2">
    <source>
        <dbReference type="ARBA" id="ARBA00004249"/>
    </source>
</evidence>
<evidence type="ECO:0000256" key="12">
    <source>
        <dbReference type="ARBA" id="ARBA00022989"/>
    </source>
</evidence>
<protein>
    <submittedName>
        <fullName evidence="18">Light-harvesting antenna LH1, beta subunit</fullName>
    </submittedName>
</protein>
<evidence type="ECO:0000256" key="8">
    <source>
        <dbReference type="ARBA" id="ARBA00022692"/>
    </source>
</evidence>
<keyword evidence="5" id="KW-1003">Cell membrane</keyword>
<evidence type="ECO:0000256" key="9">
    <source>
        <dbReference type="ARBA" id="ARBA00022723"/>
    </source>
</evidence>
<dbReference type="PROSITE" id="PS00969">
    <property type="entry name" value="ANTENNA_COMP_BETA"/>
    <property type="match status" value="1"/>
</dbReference>
<evidence type="ECO:0000256" key="1">
    <source>
        <dbReference type="ARBA" id="ARBA00002455"/>
    </source>
</evidence>
<reference evidence="18" key="2">
    <citation type="submission" date="2023-02" db="EMBL/GenBank/DDBJ databases">
        <authorList>
            <person name="Rayyan A."/>
            <person name="Meyer T."/>
            <person name="Kyndt J.A."/>
        </authorList>
    </citation>
    <scope>NUCLEOTIDE SEQUENCE</scope>
    <source>
        <strain evidence="18">DSM 9987</strain>
    </source>
</reference>
<evidence type="ECO:0000256" key="16">
    <source>
        <dbReference type="SAM" id="Phobius"/>
    </source>
</evidence>
<dbReference type="Proteomes" id="UP001165652">
    <property type="component" value="Unassembled WGS sequence"/>
</dbReference>
<dbReference type="SUPFAM" id="SSF56918">
    <property type="entry name" value="Light-harvesting complex subunits"/>
    <property type="match status" value="1"/>
</dbReference>
<dbReference type="InterPro" id="IPR000066">
    <property type="entry name" value="Antenna_a/b"/>
</dbReference>
<keyword evidence="9" id="KW-0479">Metal-binding</keyword>
<evidence type="ECO:0000256" key="5">
    <source>
        <dbReference type="ARBA" id="ARBA00022475"/>
    </source>
</evidence>
<dbReference type="Pfam" id="PF00556">
    <property type="entry name" value="LHC"/>
    <property type="match status" value="1"/>
</dbReference>
<evidence type="ECO:0000256" key="3">
    <source>
        <dbReference type="ARBA" id="ARBA00011052"/>
    </source>
</evidence>
<keyword evidence="10" id="KW-0460">Magnesium</keyword>
<gene>
    <name evidence="18" type="primary">pufB</name>
    <name evidence="18" type="ORF">PQJ73_17550</name>
</gene>
<reference evidence="18" key="1">
    <citation type="journal article" date="2023" name="Microbiol Resour">
        <title>Genome Sequences of Rhodoplanes serenus and Two Thermotolerant Strains, Rhodoplanes tepidamans and 'Rhodoplanes cryptolactis,' Further Refine the Genus.</title>
        <authorList>
            <person name="Rayyan A.A."/>
            <person name="Kyndt J.A."/>
        </authorList>
    </citation>
    <scope>NUCLEOTIDE SEQUENCE</scope>
    <source>
        <strain evidence="18">DSM 9987</strain>
    </source>
</reference>
<dbReference type="EMBL" id="JAQQLI010000028">
    <property type="protein sequence ID" value="MDC7787498.1"/>
    <property type="molecule type" value="Genomic_DNA"/>
</dbReference>
<keyword evidence="6" id="KW-0148">Chlorophyll</keyword>
<dbReference type="PIRSF" id="PIRSF002900">
    <property type="entry name" value="Antenna_beta"/>
    <property type="match status" value="1"/>
</dbReference>
<comment type="similarity">
    <text evidence="3">Belongs to the antenna complex beta subunit family.</text>
</comment>